<reference evidence="3 4" key="1">
    <citation type="submission" date="2020-02" db="EMBL/GenBank/DDBJ databases">
        <authorList>
            <person name="Ferguson B K."/>
        </authorList>
    </citation>
    <scope>NUCLEOTIDE SEQUENCE [LARGE SCALE GENOMIC DNA]</scope>
</reference>
<accession>A0A6H5IJM5</accession>
<dbReference type="AlphaFoldDB" id="A0A6H5IJM5"/>
<keyword evidence="2" id="KW-1133">Transmembrane helix</keyword>
<feature type="compositionally biased region" description="Low complexity" evidence="1">
    <location>
        <begin position="271"/>
        <end position="290"/>
    </location>
</feature>
<evidence type="ECO:0000313" key="3">
    <source>
        <dbReference type="EMBL" id="CAB0036742.1"/>
    </source>
</evidence>
<evidence type="ECO:0000313" key="4">
    <source>
        <dbReference type="Proteomes" id="UP000479190"/>
    </source>
</evidence>
<sequence>MYRNTYTYYSVFLELQDLSCRRRRCCRLRFVSIIILELGFCIIFVSILAYTTTDPARTIVARQLVNNVLESASQLGLENYEPFIEALRRFFVPQTLERHLHALLVYYVYGEEARLAAKSGQVSFFAAAEAWLNDVSTRLREYIVTEGLGALVVDSFLYNPRISRVADELERWGYPMPEFNMSTLDRIDLLDYFVENFNLLATSAYDLLSNLTNFEIVYKDVSLSSLDGSPRPDSPVAGYFPDTIERQRGGAPYTPSDAACGVTRAGCCSSAFGRASSSSRKSSPDDSTPSSHRKKYKM</sequence>
<keyword evidence="4" id="KW-1185">Reference proteome</keyword>
<gene>
    <name evidence="3" type="ORF">TBRA_LOCUS8594</name>
</gene>
<proteinExistence type="predicted"/>
<keyword evidence="2" id="KW-0812">Transmembrane</keyword>
<feature type="transmembrane region" description="Helical" evidence="2">
    <location>
        <begin position="30"/>
        <end position="50"/>
    </location>
</feature>
<evidence type="ECO:0000256" key="2">
    <source>
        <dbReference type="SAM" id="Phobius"/>
    </source>
</evidence>
<organism evidence="3 4">
    <name type="scientific">Trichogramma brassicae</name>
    <dbReference type="NCBI Taxonomy" id="86971"/>
    <lineage>
        <taxon>Eukaryota</taxon>
        <taxon>Metazoa</taxon>
        <taxon>Ecdysozoa</taxon>
        <taxon>Arthropoda</taxon>
        <taxon>Hexapoda</taxon>
        <taxon>Insecta</taxon>
        <taxon>Pterygota</taxon>
        <taxon>Neoptera</taxon>
        <taxon>Endopterygota</taxon>
        <taxon>Hymenoptera</taxon>
        <taxon>Apocrita</taxon>
        <taxon>Proctotrupomorpha</taxon>
        <taxon>Chalcidoidea</taxon>
        <taxon>Trichogrammatidae</taxon>
        <taxon>Trichogramma</taxon>
    </lineage>
</organism>
<dbReference type="EMBL" id="CADCXV010000828">
    <property type="protein sequence ID" value="CAB0036742.1"/>
    <property type="molecule type" value="Genomic_DNA"/>
</dbReference>
<protein>
    <submittedName>
        <fullName evidence="3">Uncharacterized protein</fullName>
    </submittedName>
</protein>
<evidence type="ECO:0000256" key="1">
    <source>
        <dbReference type="SAM" id="MobiDB-lite"/>
    </source>
</evidence>
<keyword evidence="2" id="KW-0472">Membrane</keyword>
<feature type="region of interest" description="Disordered" evidence="1">
    <location>
        <begin position="271"/>
        <end position="298"/>
    </location>
</feature>
<name>A0A6H5IJM5_9HYME</name>
<dbReference type="Proteomes" id="UP000479190">
    <property type="component" value="Unassembled WGS sequence"/>
</dbReference>